<feature type="compositionally biased region" description="Low complexity" evidence="1">
    <location>
        <begin position="379"/>
        <end position="398"/>
    </location>
</feature>
<evidence type="ECO:0000256" key="1">
    <source>
        <dbReference type="SAM" id="MobiDB-lite"/>
    </source>
</evidence>
<name>A0A6P8I3I8_ACTTE</name>
<dbReference type="InParanoid" id="A0A6P8I3I8"/>
<sequence length="601" mass="67683">MACASSVEEKMAEYEESFVLDAPANILRYGVVEKLAMQLSINGPLVSWRNVADELGFSNLEISGHYANFAGSYAALGMLNDWIFKKNGKIRDLVQVLLSLELYGCLEDIKEDLEKYSQQSKKRFVEDKDDEGIDSSRDDRVFPSSSETRGNTSSPVFCSTEDSSFCSSGLNSLSTSYTDSSLQRDTSSPQTSLQSEAAVDSLLCPYTIEDVGSPKASSSTQKSTEMTTSMHTEHSPINRTKPLSQPRRCPSDSIIKELDWPENGNRDYERSTSVPHEKIHKTKSKSKKSRFFKRSQSLEPDTGTHKKRFLSFAMFKKNKSAKNEKTNSNQNAGTEKNAASEADTGATSATAKGFYCEQACTLKPNLSPLIVSEEKAQRPVSSSSEDSLSISPSSPASPMGYESGYHSGDNSFKRIYIVCCPEEEEVYQRALKMYMKFSQKGYECHLFATDTQEVMEVGRFRYEMQQVKHADFVFLCVSKKLKEIFDTPVRKAQAFKDEDTKGLRHVSDFMMTFFANDCCNKNGKFMTILLMEDSYNHIPFAMNSYLKYKFPEQERRMENTIHQRCEILLAPVRDAKIYPPIKVCTPKGVMKASVREDDTKG</sequence>
<dbReference type="Pfam" id="PF08357">
    <property type="entry name" value="SEFIR"/>
    <property type="match status" value="1"/>
</dbReference>
<dbReference type="GO" id="GO:0007165">
    <property type="term" value="P:signal transduction"/>
    <property type="evidence" value="ECO:0007669"/>
    <property type="project" value="InterPro"/>
</dbReference>
<feature type="compositionally biased region" description="Polar residues" evidence="1">
    <location>
        <begin position="215"/>
        <end position="230"/>
    </location>
</feature>
<evidence type="ECO:0000313" key="3">
    <source>
        <dbReference type="Proteomes" id="UP000515163"/>
    </source>
</evidence>
<feature type="region of interest" description="Disordered" evidence="1">
    <location>
        <begin position="120"/>
        <end position="155"/>
    </location>
</feature>
<dbReference type="GeneID" id="116298720"/>
<dbReference type="OrthoDB" id="5982744at2759"/>
<feature type="region of interest" description="Disordered" evidence="1">
    <location>
        <begin position="373"/>
        <end position="402"/>
    </location>
</feature>
<protein>
    <submittedName>
        <fullName evidence="4">Uncharacterized protein LOC116298720</fullName>
    </submittedName>
</protein>
<dbReference type="Proteomes" id="UP000515163">
    <property type="component" value="Unplaced"/>
</dbReference>
<evidence type="ECO:0000313" key="4">
    <source>
        <dbReference type="RefSeq" id="XP_031563119.1"/>
    </source>
</evidence>
<dbReference type="InterPro" id="IPR013568">
    <property type="entry name" value="SEFIR_dom"/>
</dbReference>
<dbReference type="Gene3D" id="1.10.533.10">
    <property type="entry name" value="Death Domain, Fas"/>
    <property type="match status" value="1"/>
</dbReference>
<feature type="compositionally biased region" description="Basic and acidic residues" evidence="1">
    <location>
        <begin position="254"/>
        <end position="270"/>
    </location>
</feature>
<feature type="domain" description="Death" evidence="2">
    <location>
        <begin position="47"/>
        <end position="113"/>
    </location>
</feature>
<reference evidence="4" key="1">
    <citation type="submission" date="2025-08" db="UniProtKB">
        <authorList>
            <consortium name="RefSeq"/>
        </authorList>
    </citation>
    <scope>IDENTIFICATION</scope>
    <source>
        <tissue evidence="4">Tentacle</tissue>
    </source>
</reference>
<dbReference type="InterPro" id="IPR000488">
    <property type="entry name" value="Death_dom"/>
</dbReference>
<keyword evidence="3" id="KW-1185">Reference proteome</keyword>
<gene>
    <name evidence="4" type="primary">LOC116298720</name>
</gene>
<feature type="compositionally biased region" description="Basic residues" evidence="1">
    <location>
        <begin position="278"/>
        <end position="293"/>
    </location>
</feature>
<dbReference type="AlphaFoldDB" id="A0A6P8I3I8"/>
<feature type="compositionally biased region" description="Polar residues" evidence="1">
    <location>
        <begin position="143"/>
        <end position="155"/>
    </location>
</feature>
<dbReference type="PROSITE" id="PS50017">
    <property type="entry name" value="DEATH_DOMAIN"/>
    <property type="match status" value="1"/>
</dbReference>
<dbReference type="Pfam" id="PF00531">
    <property type="entry name" value="Death"/>
    <property type="match status" value="1"/>
</dbReference>
<dbReference type="RefSeq" id="XP_031563119.1">
    <property type="nucleotide sequence ID" value="XM_031707259.1"/>
</dbReference>
<dbReference type="KEGG" id="aten:116298720"/>
<dbReference type="InterPro" id="IPR011029">
    <property type="entry name" value="DEATH-like_dom_sf"/>
</dbReference>
<dbReference type="SUPFAM" id="SSF47986">
    <property type="entry name" value="DEATH domain"/>
    <property type="match status" value="1"/>
</dbReference>
<accession>A0A6P8I3I8</accession>
<evidence type="ECO:0000259" key="2">
    <source>
        <dbReference type="PROSITE" id="PS50017"/>
    </source>
</evidence>
<feature type="region of interest" description="Disordered" evidence="1">
    <location>
        <begin position="210"/>
        <end position="344"/>
    </location>
</feature>
<proteinExistence type="predicted"/>
<organism evidence="3 4">
    <name type="scientific">Actinia tenebrosa</name>
    <name type="common">Australian red waratah sea anemone</name>
    <dbReference type="NCBI Taxonomy" id="6105"/>
    <lineage>
        <taxon>Eukaryota</taxon>
        <taxon>Metazoa</taxon>
        <taxon>Cnidaria</taxon>
        <taxon>Anthozoa</taxon>
        <taxon>Hexacorallia</taxon>
        <taxon>Actiniaria</taxon>
        <taxon>Actiniidae</taxon>
        <taxon>Actinia</taxon>
    </lineage>
</organism>